<evidence type="ECO:0008006" key="3">
    <source>
        <dbReference type="Google" id="ProtNLM"/>
    </source>
</evidence>
<sequence length="322" mass="35730">MALHQAAARLNALGGQASVMYITDKELGAGLDAFAQEGAGAQAKVRMRKGLRQSRPDRRLDMFEVPQLQAAPLETHFIVPEVWPDLASALVNHGCPNVHIWWLSVDNFPLNLLNQLVNQRLIRACNNLCQSAYAADFVRKNGAQNVSMLSDFVELDEVKNPKPIAARSIDIAYLPAKARGAEPLLDALGRDFKIVPLQNMTRDQVVETLSDSKIFLDCGNHPGKDRVPREAALCGAIPVVRHEGAARFTQDVPLPETLLIETESFFSVDQMRERIQAVLNASKEVSSDLARYREIIKCERAVFDTEIAALIEQDQTLPVRKT</sequence>
<name>A0A1G5Q2T1_9RHOB</name>
<dbReference type="EMBL" id="FMWG01000002">
    <property type="protein sequence ID" value="SCZ55972.1"/>
    <property type="molecule type" value="Genomic_DNA"/>
</dbReference>
<evidence type="ECO:0000313" key="2">
    <source>
        <dbReference type="Proteomes" id="UP000198767"/>
    </source>
</evidence>
<dbReference type="STRING" id="1156985.SAMN04488118_102507"/>
<organism evidence="1 2">
    <name type="scientific">Epibacterium ulvae</name>
    <dbReference type="NCBI Taxonomy" id="1156985"/>
    <lineage>
        <taxon>Bacteria</taxon>
        <taxon>Pseudomonadati</taxon>
        <taxon>Pseudomonadota</taxon>
        <taxon>Alphaproteobacteria</taxon>
        <taxon>Rhodobacterales</taxon>
        <taxon>Roseobacteraceae</taxon>
        <taxon>Epibacterium</taxon>
    </lineage>
</organism>
<evidence type="ECO:0000313" key="1">
    <source>
        <dbReference type="EMBL" id="SCZ55972.1"/>
    </source>
</evidence>
<dbReference type="Proteomes" id="UP000198767">
    <property type="component" value="Unassembled WGS sequence"/>
</dbReference>
<protein>
    <recommendedName>
        <fullName evidence="3">Glycosyl transferases group 1</fullName>
    </recommendedName>
</protein>
<accession>A0A1G5Q2T1</accession>
<gene>
    <name evidence="1" type="ORF">SAMN04488118_102507</name>
</gene>
<proteinExistence type="predicted"/>
<reference evidence="1 2" key="1">
    <citation type="submission" date="2016-10" db="EMBL/GenBank/DDBJ databases">
        <authorList>
            <person name="de Groot N.N."/>
        </authorList>
    </citation>
    <scope>NUCLEOTIDE SEQUENCE [LARGE SCALE GENOMIC DNA]</scope>
    <source>
        <strain evidence="1 2">U95</strain>
    </source>
</reference>
<dbReference type="AlphaFoldDB" id="A0A1G5Q2T1"/>
<keyword evidence="2" id="KW-1185">Reference proteome</keyword>